<dbReference type="InterPro" id="IPR001128">
    <property type="entry name" value="Cyt_P450"/>
</dbReference>
<dbReference type="Pfam" id="PF00067">
    <property type="entry name" value="p450"/>
    <property type="match status" value="1"/>
</dbReference>
<evidence type="ECO:0008006" key="12">
    <source>
        <dbReference type="Google" id="ProtNLM"/>
    </source>
</evidence>
<keyword evidence="9" id="KW-1133">Transmembrane helix</keyword>
<evidence type="ECO:0000256" key="9">
    <source>
        <dbReference type="SAM" id="Phobius"/>
    </source>
</evidence>
<dbReference type="GO" id="GO:0004497">
    <property type="term" value="F:monooxygenase activity"/>
    <property type="evidence" value="ECO:0007669"/>
    <property type="project" value="UniProtKB-KW"/>
</dbReference>
<dbReference type="InterPro" id="IPR002401">
    <property type="entry name" value="Cyt_P450_E_grp-I"/>
</dbReference>
<dbReference type="PRINTS" id="PR00385">
    <property type="entry name" value="P450"/>
</dbReference>
<keyword evidence="9" id="KW-0812">Transmembrane</keyword>
<keyword evidence="6 8" id="KW-0408">Iron</keyword>
<evidence type="ECO:0000256" key="1">
    <source>
        <dbReference type="ARBA" id="ARBA00001971"/>
    </source>
</evidence>
<keyword evidence="4 8" id="KW-0479">Metal-binding</keyword>
<dbReference type="SUPFAM" id="SSF48264">
    <property type="entry name" value="Cytochrome P450"/>
    <property type="match status" value="1"/>
</dbReference>
<comment type="caution">
    <text evidence="10">The sequence shown here is derived from an EMBL/GenBank/DDBJ whole genome shotgun (WGS) entry which is preliminary data.</text>
</comment>
<dbReference type="CDD" id="cd11060">
    <property type="entry name" value="CYP57A1-like"/>
    <property type="match status" value="1"/>
</dbReference>
<dbReference type="STRING" id="158607.A0A2P5HHE6"/>
<comment type="similarity">
    <text evidence="2">Belongs to the cytochrome P450 family.</text>
</comment>
<dbReference type="InterPro" id="IPR050121">
    <property type="entry name" value="Cytochrome_P450_monoxygenase"/>
</dbReference>
<gene>
    <name evidence="10" type="ORF">DHEL01_v211938</name>
</gene>
<evidence type="ECO:0000256" key="7">
    <source>
        <dbReference type="ARBA" id="ARBA00023033"/>
    </source>
</evidence>
<feature type="binding site" description="axial binding residue" evidence="8">
    <location>
        <position position="458"/>
    </location>
    <ligand>
        <name>heme</name>
        <dbReference type="ChEBI" id="CHEBI:30413"/>
    </ligand>
    <ligandPart>
        <name>Fe</name>
        <dbReference type="ChEBI" id="CHEBI:18248"/>
    </ligandPart>
</feature>
<evidence type="ECO:0000256" key="2">
    <source>
        <dbReference type="ARBA" id="ARBA00010617"/>
    </source>
</evidence>
<dbReference type="GO" id="GO:0020037">
    <property type="term" value="F:heme binding"/>
    <property type="evidence" value="ECO:0007669"/>
    <property type="project" value="InterPro"/>
</dbReference>
<dbReference type="PANTHER" id="PTHR24305">
    <property type="entry name" value="CYTOCHROME P450"/>
    <property type="match status" value="1"/>
</dbReference>
<keyword evidence="5" id="KW-0560">Oxidoreductase</keyword>
<keyword evidence="3 8" id="KW-0349">Heme</keyword>
<keyword evidence="7" id="KW-0503">Monooxygenase</keyword>
<dbReference type="PANTHER" id="PTHR24305:SF77">
    <property type="entry name" value="CYTOCHROME P450 MONOOXYGENASE"/>
    <property type="match status" value="1"/>
</dbReference>
<organism evidence="10 11">
    <name type="scientific">Diaporthe helianthi</name>
    <dbReference type="NCBI Taxonomy" id="158607"/>
    <lineage>
        <taxon>Eukaryota</taxon>
        <taxon>Fungi</taxon>
        <taxon>Dikarya</taxon>
        <taxon>Ascomycota</taxon>
        <taxon>Pezizomycotina</taxon>
        <taxon>Sordariomycetes</taxon>
        <taxon>Sordariomycetidae</taxon>
        <taxon>Diaporthales</taxon>
        <taxon>Diaporthaceae</taxon>
        <taxon>Diaporthe</taxon>
    </lineage>
</organism>
<dbReference type="Proteomes" id="UP000094444">
    <property type="component" value="Unassembled WGS sequence"/>
</dbReference>
<evidence type="ECO:0000256" key="8">
    <source>
        <dbReference type="PIRSR" id="PIRSR602401-1"/>
    </source>
</evidence>
<proteinExistence type="inferred from homology"/>
<dbReference type="PRINTS" id="PR00463">
    <property type="entry name" value="EP450I"/>
</dbReference>
<evidence type="ECO:0000313" key="11">
    <source>
        <dbReference type="Proteomes" id="UP000094444"/>
    </source>
</evidence>
<keyword evidence="11" id="KW-1185">Reference proteome</keyword>
<name>A0A2P5HHE6_DIAHE</name>
<dbReference type="InParanoid" id="A0A2P5HHE6"/>
<dbReference type="GO" id="GO:0005506">
    <property type="term" value="F:iron ion binding"/>
    <property type="evidence" value="ECO:0007669"/>
    <property type="project" value="InterPro"/>
</dbReference>
<keyword evidence="9" id="KW-0472">Membrane</keyword>
<sequence>MDFKFIAKLTAVVPETGALVAMALGSLLTYYVTTTFLAWRRLRHFPGPPLASISWLWCFLMVATGKCHTKIAKAQNKYGKAMRIGPNAIMVYDPETLWQINSARSTYDRSGWYESMKFHPEGDSVLTEMNTARHDKRKATLVPAFAGARSRNFEVDVDDRVASLVNYIRTKARAAPGNSLNFSKIIRWFQLDLVTQVAFGEPWGDLADETDHYTFLGSMDKTMPLIHSVSMMPLFRKLFFSKLVLYLAAPRVTDKAGMGRSLGEMRSIVKSRFESPDEAKPGRQHGDVLSEWIKRGHSPEQCELDLSILMPAGTETTVTVIRGVLLHMLSSPTVYQRLKQEIADGIKTGQISRPITNDQAKAMPYLQAVISEGMRVVPAVINGFGKKVPPGGDTICGKFVPEGTEVHGNWVSMLMNPEVFGEDSQLFRPERFLECDEKQKTYMLKTVDLSFGYGRWLCLGKSLANIELNKIFVELLRVFDFQIYDAETPWKRKVYSASVISEFDLRIWENPLD</sequence>
<evidence type="ECO:0000313" key="10">
    <source>
        <dbReference type="EMBL" id="POS69670.1"/>
    </source>
</evidence>
<evidence type="ECO:0000256" key="5">
    <source>
        <dbReference type="ARBA" id="ARBA00023002"/>
    </source>
</evidence>
<dbReference type="GO" id="GO:0016705">
    <property type="term" value="F:oxidoreductase activity, acting on paired donors, with incorporation or reduction of molecular oxygen"/>
    <property type="evidence" value="ECO:0007669"/>
    <property type="project" value="InterPro"/>
</dbReference>
<dbReference type="Gene3D" id="1.10.630.10">
    <property type="entry name" value="Cytochrome P450"/>
    <property type="match status" value="1"/>
</dbReference>
<reference evidence="10" key="1">
    <citation type="submission" date="2017-09" db="EMBL/GenBank/DDBJ databases">
        <title>Polyketide synthases of a Diaporthe helianthi virulent isolate.</title>
        <authorList>
            <person name="Baroncelli R."/>
        </authorList>
    </citation>
    <scope>NUCLEOTIDE SEQUENCE [LARGE SCALE GENOMIC DNA]</scope>
    <source>
        <strain evidence="10">7/96</strain>
    </source>
</reference>
<evidence type="ECO:0000256" key="6">
    <source>
        <dbReference type="ARBA" id="ARBA00023004"/>
    </source>
</evidence>
<protein>
    <recommendedName>
        <fullName evidence="12">Cytochrome P450</fullName>
    </recommendedName>
</protein>
<evidence type="ECO:0000256" key="4">
    <source>
        <dbReference type="ARBA" id="ARBA00022723"/>
    </source>
</evidence>
<dbReference type="EMBL" id="MAVT02002083">
    <property type="protein sequence ID" value="POS69670.1"/>
    <property type="molecule type" value="Genomic_DNA"/>
</dbReference>
<dbReference type="FunCoup" id="A0A2P5HHE6">
    <property type="interactions" value="1458"/>
</dbReference>
<evidence type="ECO:0000256" key="3">
    <source>
        <dbReference type="ARBA" id="ARBA00022617"/>
    </source>
</evidence>
<dbReference type="OrthoDB" id="3934656at2759"/>
<dbReference type="AlphaFoldDB" id="A0A2P5HHE6"/>
<feature type="transmembrane region" description="Helical" evidence="9">
    <location>
        <begin position="12"/>
        <end position="33"/>
    </location>
</feature>
<accession>A0A2P5HHE6</accession>
<comment type="cofactor">
    <cofactor evidence="1 8">
        <name>heme</name>
        <dbReference type="ChEBI" id="CHEBI:30413"/>
    </cofactor>
</comment>
<dbReference type="InterPro" id="IPR036396">
    <property type="entry name" value="Cyt_P450_sf"/>
</dbReference>